<sequence>MIIFPSARTAAMNTQRLIYSNSYGHNDALVNAILAKSSREHDTREMVRLVDKSRCSRQHNAVVIAVMALNEHNTLCKLMNETRNANASPRKRESQ</sequence>
<keyword evidence="2" id="KW-1185">Reference proteome</keyword>
<protein>
    <submittedName>
        <fullName evidence="1">Uncharacterized protein</fullName>
    </submittedName>
</protein>
<name>A0A345P4Q2_9GAMM</name>
<accession>A0A345P4Q2</accession>
<gene>
    <name evidence="1" type="ORF">HYN46_05040</name>
</gene>
<evidence type="ECO:0000313" key="2">
    <source>
        <dbReference type="Proteomes" id="UP000253940"/>
    </source>
</evidence>
<dbReference type="EMBL" id="CP031222">
    <property type="protein sequence ID" value="AXI02261.1"/>
    <property type="molecule type" value="Genomic_DNA"/>
</dbReference>
<organism evidence="1 2">
    <name type="scientific">Aquirhabdus parva</name>
    <dbReference type="NCBI Taxonomy" id="2283318"/>
    <lineage>
        <taxon>Bacteria</taxon>
        <taxon>Pseudomonadati</taxon>
        <taxon>Pseudomonadota</taxon>
        <taxon>Gammaproteobacteria</taxon>
        <taxon>Moraxellales</taxon>
        <taxon>Moraxellaceae</taxon>
        <taxon>Aquirhabdus</taxon>
    </lineage>
</organism>
<proteinExistence type="predicted"/>
<dbReference type="Proteomes" id="UP000253940">
    <property type="component" value="Chromosome"/>
</dbReference>
<dbReference type="AlphaFoldDB" id="A0A345P4Q2"/>
<evidence type="ECO:0000313" key="1">
    <source>
        <dbReference type="EMBL" id="AXI02261.1"/>
    </source>
</evidence>
<dbReference type="KEGG" id="mbah:HYN46_05040"/>
<reference evidence="1 2" key="1">
    <citation type="submission" date="2018-07" db="EMBL/GenBank/DDBJ databases">
        <title>Genome sequencing of Moraxellaceae gen. HYN0046.</title>
        <authorList>
            <person name="Kim M."/>
            <person name="Yi H."/>
        </authorList>
    </citation>
    <scope>NUCLEOTIDE SEQUENCE [LARGE SCALE GENOMIC DNA]</scope>
    <source>
        <strain evidence="1 2">HYN0046</strain>
    </source>
</reference>